<keyword evidence="11" id="KW-0175">Coiled coil</keyword>
<sequence>MLSTIRSKLIFGIVLLLVMLSITAGAGLFYVFKLDLSIRSLSEDVTPTIENTDDMIASLWERGKVANEIMASESKDEVKNLYDQFQPLNDVFAESYDALKPLISGDEVRIASEAVAADELLKKNVQLMYEAHYAELEEEEKAKRLLSDFDDLGGQLITALDEFATENEAEMAKAEDKGDELATQLGATAKDVNDVLGELFERDYPVVEAALKLQRYVIEMQDTAGEYLAEEDASKLPSIRNNFDELALQVTSLIKVLEELAETEEDAQDTIDLQKNFANWQTMALEDELLFDTYRDQLEQEVAADNYTEELESNITLADGFLEQLAESADAIADSADEKAAVAVTTAVSMVAAIWIVALVFGAMTTFVLIRAIIKPVDELLRRLNDIAQGDGDLTQRVDESGKDEIAALGKAFNGFVSKIQSLVSQIATESGSLNTAIGAISELSTRVADRVEVQSEEVESVVSSIYRVNDAADSISSNAQNCSEASRSASDDGEAARQVVQQAVTSVQGLAKDIDLSSSVIDQLNVEVARIVSVLGVIRDIAEQTNLLALNAAIEAARAGEQGRGFAVVADEVRTLASRTQNSTNEIQGMIDSLKKGADDAVESMKRSKTGGETTVEYAQNAGEALERITQAINNLNLMNEEIATAAEDQRSVVNSANSSAKNVKEVVEESRVAAKDNLNYTQNMRESLSKLSSLVGQFRV</sequence>
<dbReference type="InterPro" id="IPR024478">
    <property type="entry name" value="HlyB_4HB_MCP"/>
</dbReference>
<evidence type="ECO:0000259" key="14">
    <source>
        <dbReference type="PROSITE" id="PS50885"/>
    </source>
</evidence>
<comment type="similarity">
    <text evidence="9">Belongs to the methyl-accepting chemotaxis (MCP) protein family.</text>
</comment>
<dbReference type="Pfam" id="PF00672">
    <property type="entry name" value="HAMP"/>
    <property type="match status" value="1"/>
</dbReference>
<organism evidence="15 16">
    <name type="scientific">Enterovibrio gelatinilyticus</name>
    <dbReference type="NCBI Taxonomy" id="2899819"/>
    <lineage>
        <taxon>Bacteria</taxon>
        <taxon>Pseudomonadati</taxon>
        <taxon>Pseudomonadota</taxon>
        <taxon>Gammaproteobacteria</taxon>
        <taxon>Vibrionales</taxon>
        <taxon>Vibrionaceae</taxon>
        <taxon>Enterovibrio</taxon>
    </lineage>
</organism>
<dbReference type="EMBL" id="JAJUBC010000017">
    <property type="protein sequence ID" value="MDD1794442.1"/>
    <property type="molecule type" value="Genomic_DNA"/>
</dbReference>
<feature type="transmembrane region" description="Helical" evidence="12">
    <location>
        <begin position="352"/>
        <end position="374"/>
    </location>
</feature>
<protein>
    <submittedName>
        <fullName evidence="15">Methyl-accepting chemotaxis protein</fullName>
    </submittedName>
</protein>
<dbReference type="CDD" id="cd11386">
    <property type="entry name" value="MCP_signal"/>
    <property type="match status" value="1"/>
</dbReference>
<accession>A0ABT5R4K2</accession>
<dbReference type="Pfam" id="PF12729">
    <property type="entry name" value="4HB_MCP_1"/>
    <property type="match status" value="1"/>
</dbReference>
<evidence type="ECO:0000313" key="16">
    <source>
        <dbReference type="Proteomes" id="UP001149400"/>
    </source>
</evidence>
<dbReference type="PANTHER" id="PTHR32089:SF39">
    <property type="entry name" value="METHYL-ACCEPTING CHEMOTAXIS PROTEIN HLYB"/>
    <property type="match status" value="1"/>
</dbReference>
<keyword evidence="2" id="KW-1003">Cell membrane</keyword>
<keyword evidence="3" id="KW-0488">Methylation</keyword>
<feature type="coiled-coil region" evidence="11">
    <location>
        <begin position="623"/>
        <end position="650"/>
    </location>
</feature>
<dbReference type="Proteomes" id="UP001149400">
    <property type="component" value="Unassembled WGS sequence"/>
</dbReference>
<evidence type="ECO:0000256" key="1">
    <source>
        <dbReference type="ARBA" id="ARBA00004651"/>
    </source>
</evidence>
<evidence type="ECO:0000256" key="5">
    <source>
        <dbReference type="ARBA" id="ARBA00022692"/>
    </source>
</evidence>
<feature type="domain" description="HAMP" evidence="14">
    <location>
        <begin position="371"/>
        <end position="425"/>
    </location>
</feature>
<dbReference type="Pfam" id="PF00015">
    <property type="entry name" value="MCPsignal"/>
    <property type="match status" value="1"/>
</dbReference>
<keyword evidence="5 12" id="KW-0812">Transmembrane</keyword>
<proteinExistence type="inferred from homology"/>
<evidence type="ECO:0000256" key="3">
    <source>
        <dbReference type="ARBA" id="ARBA00022481"/>
    </source>
</evidence>
<evidence type="ECO:0000313" key="15">
    <source>
        <dbReference type="EMBL" id="MDD1794442.1"/>
    </source>
</evidence>
<keyword evidence="8 10" id="KW-0807">Transducer</keyword>
<name>A0ABT5R4K2_9GAMM</name>
<gene>
    <name evidence="15" type="ORF">LRP50_15010</name>
</gene>
<dbReference type="CDD" id="cd06225">
    <property type="entry name" value="HAMP"/>
    <property type="match status" value="1"/>
</dbReference>
<dbReference type="InterPro" id="IPR004089">
    <property type="entry name" value="MCPsignal_dom"/>
</dbReference>
<comment type="caution">
    <text evidence="15">The sequence shown here is derived from an EMBL/GenBank/DDBJ whole genome shotgun (WGS) entry which is preliminary data.</text>
</comment>
<dbReference type="SMART" id="SM00283">
    <property type="entry name" value="MA"/>
    <property type="match status" value="1"/>
</dbReference>
<keyword evidence="6 12" id="KW-1133">Transmembrane helix</keyword>
<comment type="subcellular location">
    <subcellularLocation>
        <location evidence="1">Cell membrane</location>
        <topology evidence="1">Multi-pass membrane protein</topology>
    </subcellularLocation>
</comment>
<evidence type="ECO:0000256" key="11">
    <source>
        <dbReference type="SAM" id="Coils"/>
    </source>
</evidence>
<dbReference type="SUPFAM" id="SSF58104">
    <property type="entry name" value="Methyl-accepting chemotaxis protein (MCP) signaling domain"/>
    <property type="match status" value="1"/>
</dbReference>
<dbReference type="InterPro" id="IPR003660">
    <property type="entry name" value="HAMP_dom"/>
</dbReference>
<dbReference type="PROSITE" id="PS50111">
    <property type="entry name" value="CHEMOTAXIS_TRANSDUC_2"/>
    <property type="match status" value="1"/>
</dbReference>
<evidence type="ECO:0000256" key="4">
    <source>
        <dbReference type="ARBA" id="ARBA00022500"/>
    </source>
</evidence>
<evidence type="ECO:0000259" key="13">
    <source>
        <dbReference type="PROSITE" id="PS50111"/>
    </source>
</evidence>
<dbReference type="Gene3D" id="1.10.287.950">
    <property type="entry name" value="Methyl-accepting chemotaxis protein"/>
    <property type="match status" value="1"/>
</dbReference>
<dbReference type="PROSITE" id="PS50885">
    <property type="entry name" value="HAMP"/>
    <property type="match status" value="1"/>
</dbReference>
<evidence type="ECO:0000256" key="6">
    <source>
        <dbReference type="ARBA" id="ARBA00022989"/>
    </source>
</evidence>
<dbReference type="RefSeq" id="WP_274165271.1">
    <property type="nucleotide sequence ID" value="NZ_JAJUBC010000017.1"/>
</dbReference>
<evidence type="ECO:0000256" key="12">
    <source>
        <dbReference type="SAM" id="Phobius"/>
    </source>
</evidence>
<keyword evidence="7 12" id="KW-0472">Membrane</keyword>
<evidence type="ECO:0000256" key="9">
    <source>
        <dbReference type="ARBA" id="ARBA00029447"/>
    </source>
</evidence>
<evidence type="ECO:0000256" key="8">
    <source>
        <dbReference type="ARBA" id="ARBA00023224"/>
    </source>
</evidence>
<dbReference type="SMART" id="SM00304">
    <property type="entry name" value="HAMP"/>
    <property type="match status" value="1"/>
</dbReference>
<keyword evidence="4" id="KW-0145">Chemotaxis</keyword>
<evidence type="ECO:0000256" key="7">
    <source>
        <dbReference type="ARBA" id="ARBA00023136"/>
    </source>
</evidence>
<keyword evidence="16" id="KW-1185">Reference proteome</keyword>
<dbReference type="PANTHER" id="PTHR32089">
    <property type="entry name" value="METHYL-ACCEPTING CHEMOTAXIS PROTEIN MCPB"/>
    <property type="match status" value="1"/>
</dbReference>
<evidence type="ECO:0000256" key="2">
    <source>
        <dbReference type="ARBA" id="ARBA00022475"/>
    </source>
</evidence>
<feature type="domain" description="Methyl-accepting transducer" evidence="13">
    <location>
        <begin position="430"/>
        <end position="666"/>
    </location>
</feature>
<evidence type="ECO:0000256" key="10">
    <source>
        <dbReference type="PROSITE-ProRule" id="PRU00284"/>
    </source>
</evidence>
<feature type="transmembrane region" description="Helical" evidence="12">
    <location>
        <begin position="9"/>
        <end position="32"/>
    </location>
</feature>
<reference evidence="15" key="1">
    <citation type="submission" date="2021-12" db="EMBL/GenBank/DDBJ databases">
        <title>Enterovibrio ZSDZ35 sp. nov. and Enterovibrio ZSDZ42 sp. nov., isolated from coastal seawater in Qingdao.</title>
        <authorList>
            <person name="Zhang P."/>
        </authorList>
    </citation>
    <scope>NUCLEOTIDE SEQUENCE</scope>
    <source>
        <strain evidence="15">ZSDZ42</strain>
    </source>
</reference>